<dbReference type="GO" id="GO:0016031">
    <property type="term" value="P:tRNA import into mitochondrion"/>
    <property type="evidence" value="ECO:0007669"/>
    <property type="project" value="TreeGrafter"/>
</dbReference>
<dbReference type="InterPro" id="IPR002056">
    <property type="entry name" value="MAS20"/>
</dbReference>
<dbReference type="GO" id="GO:0008320">
    <property type="term" value="F:protein transmembrane transporter activity"/>
    <property type="evidence" value="ECO:0007669"/>
    <property type="project" value="TreeGrafter"/>
</dbReference>
<feature type="transmembrane region" description="Helical" evidence="11">
    <location>
        <begin position="23"/>
        <end position="42"/>
    </location>
</feature>
<evidence type="ECO:0000256" key="3">
    <source>
        <dbReference type="ARBA" id="ARBA00022448"/>
    </source>
</evidence>
<dbReference type="Proteomes" id="UP000310158">
    <property type="component" value="Unassembled WGS sequence"/>
</dbReference>
<evidence type="ECO:0000256" key="1">
    <source>
        <dbReference type="ARBA" id="ARBA00004572"/>
    </source>
</evidence>
<organism evidence="12 13">
    <name type="scientific">Bondarzewia mesenterica</name>
    <dbReference type="NCBI Taxonomy" id="1095465"/>
    <lineage>
        <taxon>Eukaryota</taxon>
        <taxon>Fungi</taxon>
        <taxon>Dikarya</taxon>
        <taxon>Basidiomycota</taxon>
        <taxon>Agaricomycotina</taxon>
        <taxon>Agaricomycetes</taxon>
        <taxon>Russulales</taxon>
        <taxon>Bondarzewiaceae</taxon>
        <taxon>Bondarzewia</taxon>
    </lineage>
</organism>
<dbReference type="PANTHER" id="PTHR12430">
    <property type="entry name" value="MITOCHONDRIAL IMPORT RECEPTOR SUBUNIT TOM20"/>
    <property type="match status" value="1"/>
</dbReference>
<dbReference type="Pfam" id="PF02064">
    <property type="entry name" value="MAS20"/>
    <property type="match status" value="1"/>
</dbReference>
<comment type="similarity">
    <text evidence="2">Belongs to the Tom20 family.</text>
</comment>
<evidence type="ECO:0000256" key="9">
    <source>
        <dbReference type="ARBA" id="ARBA00023136"/>
    </source>
</evidence>
<evidence type="ECO:0000256" key="2">
    <source>
        <dbReference type="ARBA" id="ARBA00005792"/>
    </source>
</evidence>
<sequence>MTIATSSRLCFLSLSSSTMNRTATVLTVAGVSLLAYAVYFDYKRRNDVAFRKKLRKDKKKVDKTVAQSTDVPNASPSHIGPVGEAELRAALEKVQKDQEPATPEEKEAYFMTQVNLGEQLCAQAICFYRALRVYPSPMELIIIYQRTMPEPVFKVVYIICCDSRELSLKLFPKLVMEMTNLEVSNPSPTADNEDEQNNDTSEDETSPSRRGPPSEASSQDWDKVTDPGSQTPATT</sequence>
<evidence type="ECO:0000256" key="11">
    <source>
        <dbReference type="SAM" id="Phobius"/>
    </source>
</evidence>
<accession>A0A4S4LSQ8</accession>
<dbReference type="GO" id="GO:0006886">
    <property type="term" value="P:intracellular protein transport"/>
    <property type="evidence" value="ECO:0007669"/>
    <property type="project" value="InterPro"/>
</dbReference>
<dbReference type="GO" id="GO:0006605">
    <property type="term" value="P:protein targeting"/>
    <property type="evidence" value="ECO:0007669"/>
    <property type="project" value="InterPro"/>
</dbReference>
<name>A0A4S4LSQ8_9AGAM</name>
<keyword evidence="4 11" id="KW-0812">Transmembrane</keyword>
<keyword evidence="8" id="KW-0496">Mitochondrion</keyword>
<evidence type="ECO:0008006" key="14">
    <source>
        <dbReference type="Google" id="ProtNLM"/>
    </source>
</evidence>
<dbReference type="GO" id="GO:0030150">
    <property type="term" value="P:protein import into mitochondrial matrix"/>
    <property type="evidence" value="ECO:0007669"/>
    <property type="project" value="TreeGrafter"/>
</dbReference>
<dbReference type="GO" id="GO:0030943">
    <property type="term" value="F:mitochondrion targeting sequence binding"/>
    <property type="evidence" value="ECO:0007669"/>
    <property type="project" value="TreeGrafter"/>
</dbReference>
<keyword evidence="5" id="KW-1000">Mitochondrion outer membrane</keyword>
<reference evidence="12 13" key="1">
    <citation type="submission" date="2019-02" db="EMBL/GenBank/DDBJ databases">
        <title>Genome sequencing of the rare red list fungi Bondarzewia mesenterica.</title>
        <authorList>
            <person name="Buettner E."/>
            <person name="Kellner H."/>
        </authorList>
    </citation>
    <scope>NUCLEOTIDE SEQUENCE [LARGE SCALE GENOMIC DNA]</scope>
    <source>
        <strain evidence="12 13">DSM 108281</strain>
    </source>
</reference>
<evidence type="ECO:0000256" key="7">
    <source>
        <dbReference type="ARBA" id="ARBA00022989"/>
    </source>
</evidence>
<keyword evidence="3" id="KW-0813">Transport</keyword>
<evidence type="ECO:0000256" key="10">
    <source>
        <dbReference type="SAM" id="MobiDB-lite"/>
    </source>
</evidence>
<feature type="compositionally biased region" description="Acidic residues" evidence="10">
    <location>
        <begin position="191"/>
        <end position="205"/>
    </location>
</feature>
<comment type="subcellular location">
    <subcellularLocation>
        <location evidence="1">Mitochondrion outer membrane</location>
        <topology evidence="1">Single-pass membrane protein</topology>
    </subcellularLocation>
</comment>
<dbReference type="InterPro" id="IPR023392">
    <property type="entry name" value="Tom20_dom_sf"/>
</dbReference>
<dbReference type="OrthoDB" id="2154253at2759"/>
<dbReference type="SUPFAM" id="SSF47157">
    <property type="entry name" value="Mitochondrial import receptor subunit Tom20"/>
    <property type="match status" value="1"/>
</dbReference>
<evidence type="ECO:0000256" key="5">
    <source>
        <dbReference type="ARBA" id="ARBA00022787"/>
    </source>
</evidence>
<evidence type="ECO:0000256" key="6">
    <source>
        <dbReference type="ARBA" id="ARBA00022927"/>
    </source>
</evidence>
<keyword evidence="9 11" id="KW-0472">Membrane</keyword>
<evidence type="ECO:0000256" key="8">
    <source>
        <dbReference type="ARBA" id="ARBA00023128"/>
    </source>
</evidence>
<dbReference type="PRINTS" id="PR00351">
    <property type="entry name" value="OM20RECEPTOR"/>
</dbReference>
<evidence type="ECO:0000313" key="13">
    <source>
        <dbReference type="Proteomes" id="UP000310158"/>
    </source>
</evidence>
<gene>
    <name evidence="12" type="ORF">EW146_g5224</name>
</gene>
<dbReference type="EMBL" id="SGPL01000222">
    <property type="protein sequence ID" value="THH15205.1"/>
    <property type="molecule type" value="Genomic_DNA"/>
</dbReference>
<dbReference type="PANTHER" id="PTHR12430:SF0">
    <property type="entry name" value="TRANSLOCASE OF OUTER MITOCHONDRIAL MEMBRANE 20"/>
    <property type="match status" value="1"/>
</dbReference>
<evidence type="ECO:0000313" key="12">
    <source>
        <dbReference type="EMBL" id="THH15205.1"/>
    </source>
</evidence>
<keyword evidence="13" id="KW-1185">Reference proteome</keyword>
<dbReference type="AlphaFoldDB" id="A0A4S4LSQ8"/>
<keyword evidence="6" id="KW-0653">Protein transport</keyword>
<dbReference type="GO" id="GO:0005742">
    <property type="term" value="C:mitochondrial outer membrane translocase complex"/>
    <property type="evidence" value="ECO:0007669"/>
    <property type="project" value="InterPro"/>
</dbReference>
<protein>
    <recommendedName>
        <fullName evidence="14">Mitochondrial import receptor subunit TOM20</fullName>
    </recommendedName>
</protein>
<evidence type="ECO:0000256" key="4">
    <source>
        <dbReference type="ARBA" id="ARBA00022692"/>
    </source>
</evidence>
<feature type="region of interest" description="Disordered" evidence="10">
    <location>
        <begin position="183"/>
        <end position="235"/>
    </location>
</feature>
<comment type="caution">
    <text evidence="12">The sequence shown here is derived from an EMBL/GenBank/DDBJ whole genome shotgun (WGS) entry which is preliminary data.</text>
</comment>
<dbReference type="Gene3D" id="1.20.960.10">
    <property type="entry name" value="Mitochondrial outer membrane translocase complex, subunit Tom20 domain"/>
    <property type="match status" value="1"/>
</dbReference>
<proteinExistence type="inferred from homology"/>
<keyword evidence="7 11" id="KW-1133">Transmembrane helix</keyword>